<evidence type="ECO:0000313" key="1">
    <source>
        <dbReference type="EMBL" id="TDZ23021.1"/>
    </source>
</evidence>
<keyword evidence="2" id="KW-1185">Reference proteome</keyword>
<dbReference type="Proteomes" id="UP000014480">
    <property type="component" value="Unassembled WGS sequence"/>
</dbReference>
<reference evidence="2" key="2">
    <citation type="journal article" date="2019" name="Mol. Plant Microbe Interact.">
        <title>Genome sequence resources for four phytopathogenic fungi from the Colletotrichum orbiculare species complex.</title>
        <authorList>
            <person name="Gan P."/>
            <person name="Tsushima A."/>
            <person name="Narusaka M."/>
            <person name="Narusaka Y."/>
            <person name="Takano Y."/>
            <person name="Kubo Y."/>
            <person name="Shirasu K."/>
        </authorList>
    </citation>
    <scope>GENOME REANNOTATION</scope>
    <source>
        <strain evidence="2">104-T / ATCC 96160 / CBS 514.97 / LARS 414 / MAFF 240422</strain>
    </source>
</reference>
<proteinExistence type="predicted"/>
<reference evidence="2" key="1">
    <citation type="journal article" date="2013" name="New Phytol.">
        <title>Comparative genomic and transcriptomic analyses reveal the hemibiotrophic stage shift of Colletotrichum fungi.</title>
        <authorList>
            <person name="Gan P."/>
            <person name="Ikeda K."/>
            <person name="Irieda H."/>
            <person name="Narusaka M."/>
            <person name="O'Connell R.J."/>
            <person name="Narusaka Y."/>
            <person name="Takano Y."/>
            <person name="Kubo Y."/>
            <person name="Shirasu K."/>
        </authorList>
    </citation>
    <scope>NUCLEOTIDE SEQUENCE [LARGE SCALE GENOMIC DNA]</scope>
    <source>
        <strain evidence="2">104-T / ATCC 96160 / CBS 514.97 / LARS 414 / MAFF 240422</strain>
    </source>
</reference>
<protein>
    <submittedName>
        <fullName evidence="1">Uncharacterized protein</fullName>
    </submittedName>
</protein>
<dbReference type="AlphaFoldDB" id="A0A484FZ05"/>
<sequence>MQNGALADYLRPNSRIPPLDHSKGAAVHGLGPPPSYARLHAQDQVTREVYPALGDENYVWLPSVLLVYVADLETLPTFENHESRNHYRELYIALQAVIAGSIPSSSA</sequence>
<evidence type="ECO:0000313" key="2">
    <source>
        <dbReference type="Proteomes" id="UP000014480"/>
    </source>
</evidence>
<gene>
    <name evidence="1" type="ORF">Cob_v004076</name>
</gene>
<organism evidence="1 2">
    <name type="scientific">Colletotrichum orbiculare (strain 104-T / ATCC 96160 / CBS 514.97 / LARS 414 / MAFF 240422)</name>
    <name type="common">Cucumber anthracnose fungus</name>
    <name type="synonym">Colletotrichum lagenarium</name>
    <dbReference type="NCBI Taxonomy" id="1213857"/>
    <lineage>
        <taxon>Eukaryota</taxon>
        <taxon>Fungi</taxon>
        <taxon>Dikarya</taxon>
        <taxon>Ascomycota</taxon>
        <taxon>Pezizomycotina</taxon>
        <taxon>Sordariomycetes</taxon>
        <taxon>Hypocreomycetidae</taxon>
        <taxon>Glomerellales</taxon>
        <taxon>Glomerellaceae</taxon>
        <taxon>Colletotrichum</taxon>
        <taxon>Colletotrichum orbiculare species complex</taxon>
    </lineage>
</organism>
<dbReference type="EMBL" id="AMCV02000007">
    <property type="protein sequence ID" value="TDZ23021.1"/>
    <property type="molecule type" value="Genomic_DNA"/>
</dbReference>
<name>A0A484FZ05_COLOR</name>
<accession>A0A484FZ05</accession>
<comment type="caution">
    <text evidence="1">The sequence shown here is derived from an EMBL/GenBank/DDBJ whole genome shotgun (WGS) entry which is preliminary data.</text>
</comment>